<dbReference type="AlphaFoldDB" id="A0A9X1MNY2"/>
<organism evidence="1 2">
    <name type="scientific">Blastopirellula sediminis</name>
    <dbReference type="NCBI Taxonomy" id="2894196"/>
    <lineage>
        <taxon>Bacteria</taxon>
        <taxon>Pseudomonadati</taxon>
        <taxon>Planctomycetota</taxon>
        <taxon>Planctomycetia</taxon>
        <taxon>Pirellulales</taxon>
        <taxon>Pirellulaceae</taxon>
        <taxon>Blastopirellula</taxon>
    </lineage>
</organism>
<evidence type="ECO:0000313" key="1">
    <source>
        <dbReference type="EMBL" id="MCC9630144.1"/>
    </source>
</evidence>
<keyword evidence="2" id="KW-1185">Reference proteome</keyword>
<dbReference type="Gene3D" id="1.25.40.10">
    <property type="entry name" value="Tetratricopeptide repeat domain"/>
    <property type="match status" value="2"/>
</dbReference>
<dbReference type="RefSeq" id="WP_230221030.1">
    <property type="nucleotide sequence ID" value="NZ_JAJKFT010000010.1"/>
</dbReference>
<dbReference type="InterPro" id="IPR011990">
    <property type="entry name" value="TPR-like_helical_dom_sf"/>
</dbReference>
<dbReference type="Pfam" id="PF14559">
    <property type="entry name" value="TPR_19"/>
    <property type="match status" value="1"/>
</dbReference>
<evidence type="ECO:0000313" key="2">
    <source>
        <dbReference type="Proteomes" id="UP001139103"/>
    </source>
</evidence>
<dbReference type="InterPro" id="IPR019734">
    <property type="entry name" value="TPR_rpt"/>
</dbReference>
<dbReference type="Proteomes" id="UP001139103">
    <property type="component" value="Unassembled WGS sequence"/>
</dbReference>
<protein>
    <recommendedName>
        <fullName evidence="3">Tetratricopeptide repeat protein</fullName>
    </recommendedName>
</protein>
<comment type="caution">
    <text evidence="1">The sequence shown here is derived from an EMBL/GenBank/DDBJ whole genome shotgun (WGS) entry which is preliminary data.</text>
</comment>
<sequence>MWPFTRTKPEPLTAEQLRDKLFAAVASGSKSKLKAACQQHKQQVAENLETFLRAPQEILEDDQALDHHMRCVITIAQCLAQQCGAPELINRMQRVDDDNPFVKWDRWFNDMPERLERLEYDALISEAEELAKETSKFRGPPARQYEAFFNGRLGELLFGSGRVAEAIEPFQTALKLCLDIGDGEGEIAYLRNLLEVHRYLDDGQAIATAERLLETERKYQQPTTHTERRLRLLRQGEPLCRVVCIHDDKEQELEEISTITDGSYRFEFRRNRIPLHKVMVLTSQANQLATDGQLADALEKYYAASEVDPYDPDPVYQSGMCLSEMGAYDQARQAYAEVERLAPGWFRSRTDYWLADGLEQGTISQDEFQLLRLLDDGGLPPEQGREVANRGIETYPDFAPLYLFAGNFAEDHEQAIAAYRKGLELVSEPDLESRLLCALGGVLPSSSPERKEIVKRAVALDGSLVAIASAKLIGLQL</sequence>
<gene>
    <name evidence="1" type="ORF">LOC68_17255</name>
</gene>
<name>A0A9X1MNY2_9BACT</name>
<accession>A0A9X1MNY2</accession>
<reference evidence="1" key="1">
    <citation type="submission" date="2021-11" db="EMBL/GenBank/DDBJ databases">
        <title>Genome sequence.</title>
        <authorList>
            <person name="Sun Q."/>
        </authorList>
    </citation>
    <scope>NUCLEOTIDE SEQUENCE</scope>
    <source>
        <strain evidence="1">JC732</strain>
    </source>
</reference>
<dbReference type="SMART" id="SM00028">
    <property type="entry name" value="TPR"/>
    <property type="match status" value="4"/>
</dbReference>
<dbReference type="SUPFAM" id="SSF48452">
    <property type="entry name" value="TPR-like"/>
    <property type="match status" value="1"/>
</dbReference>
<evidence type="ECO:0008006" key="3">
    <source>
        <dbReference type="Google" id="ProtNLM"/>
    </source>
</evidence>
<proteinExistence type="predicted"/>
<dbReference type="EMBL" id="JAJKFT010000010">
    <property type="protein sequence ID" value="MCC9630144.1"/>
    <property type="molecule type" value="Genomic_DNA"/>
</dbReference>